<evidence type="ECO:0000256" key="1">
    <source>
        <dbReference type="ARBA" id="ARBA00022737"/>
    </source>
</evidence>
<dbReference type="Proteomes" id="UP001472866">
    <property type="component" value="Chromosome 05"/>
</dbReference>
<evidence type="ECO:0000256" key="3">
    <source>
        <dbReference type="PROSITE-ProRule" id="PRU00023"/>
    </source>
</evidence>
<protein>
    <submittedName>
        <fullName evidence="4">ANK_REP_REGION domain-containing protein</fullName>
    </submittedName>
</protein>
<feature type="repeat" description="ANK" evidence="3">
    <location>
        <begin position="77"/>
        <end position="109"/>
    </location>
</feature>
<feature type="repeat" description="ANK" evidence="3">
    <location>
        <begin position="43"/>
        <end position="75"/>
    </location>
</feature>
<proteinExistence type="predicted"/>
<dbReference type="PROSITE" id="PS50088">
    <property type="entry name" value="ANK_REPEAT"/>
    <property type="match status" value="2"/>
</dbReference>
<dbReference type="PROSITE" id="PS50297">
    <property type="entry name" value="ANK_REP_REGION"/>
    <property type="match status" value="2"/>
</dbReference>
<dbReference type="SUPFAM" id="SSF48403">
    <property type="entry name" value="Ankyrin repeat"/>
    <property type="match status" value="1"/>
</dbReference>
<dbReference type="AlphaFoldDB" id="A0AAX4P8I0"/>
<dbReference type="EMBL" id="CP151505">
    <property type="protein sequence ID" value="WZN62325.1"/>
    <property type="molecule type" value="Genomic_DNA"/>
</dbReference>
<evidence type="ECO:0000256" key="2">
    <source>
        <dbReference type="ARBA" id="ARBA00023043"/>
    </source>
</evidence>
<dbReference type="SMART" id="SM00248">
    <property type="entry name" value="ANK"/>
    <property type="match status" value="2"/>
</dbReference>
<dbReference type="Gene3D" id="1.25.40.20">
    <property type="entry name" value="Ankyrin repeat-containing domain"/>
    <property type="match status" value="1"/>
</dbReference>
<dbReference type="InterPro" id="IPR002110">
    <property type="entry name" value="Ankyrin_rpt"/>
</dbReference>
<keyword evidence="1" id="KW-0677">Repeat</keyword>
<dbReference type="Pfam" id="PF12796">
    <property type="entry name" value="Ank_2"/>
    <property type="match status" value="1"/>
</dbReference>
<evidence type="ECO:0000313" key="5">
    <source>
        <dbReference type="Proteomes" id="UP001472866"/>
    </source>
</evidence>
<sequence length="131" mass="14499">MGKLHLAAERGNIEECQKLLTEVVRSMKDPLGHKRNIDKIDDIGRTALHYACRNGHYEVGKFLLDNGAMPSTKTFTTGATPLHLAAKHGYGRICKLLLERGASKNERDIDGRTALDIAMQAEKQDSIDALQ</sequence>
<name>A0AAX4P8I0_9CHLO</name>
<accession>A0AAX4P8I0</accession>
<dbReference type="PANTHER" id="PTHR24171">
    <property type="entry name" value="ANKYRIN REPEAT DOMAIN-CONTAINING PROTEIN 39-RELATED"/>
    <property type="match status" value="1"/>
</dbReference>
<dbReference type="Pfam" id="PF13857">
    <property type="entry name" value="Ank_5"/>
    <property type="match status" value="1"/>
</dbReference>
<organism evidence="4 5">
    <name type="scientific">Chloropicon roscoffensis</name>
    <dbReference type="NCBI Taxonomy" id="1461544"/>
    <lineage>
        <taxon>Eukaryota</taxon>
        <taxon>Viridiplantae</taxon>
        <taxon>Chlorophyta</taxon>
        <taxon>Chloropicophyceae</taxon>
        <taxon>Chloropicales</taxon>
        <taxon>Chloropicaceae</taxon>
        <taxon>Chloropicon</taxon>
    </lineage>
</organism>
<dbReference type="PRINTS" id="PR01415">
    <property type="entry name" value="ANKYRIN"/>
</dbReference>
<keyword evidence="5" id="KW-1185">Reference proteome</keyword>
<dbReference type="InterPro" id="IPR036770">
    <property type="entry name" value="Ankyrin_rpt-contain_sf"/>
</dbReference>
<keyword evidence="2 3" id="KW-0040">ANK repeat</keyword>
<reference evidence="4 5" key="1">
    <citation type="submission" date="2024-03" db="EMBL/GenBank/DDBJ databases">
        <title>Complete genome sequence of the green alga Chloropicon roscoffensis RCC1871.</title>
        <authorList>
            <person name="Lemieux C."/>
            <person name="Pombert J.-F."/>
            <person name="Otis C."/>
            <person name="Turmel M."/>
        </authorList>
    </citation>
    <scope>NUCLEOTIDE SEQUENCE [LARGE SCALE GENOMIC DNA]</scope>
    <source>
        <strain evidence="4 5">RCC1871</strain>
    </source>
</reference>
<evidence type="ECO:0000313" key="4">
    <source>
        <dbReference type="EMBL" id="WZN62325.1"/>
    </source>
</evidence>
<gene>
    <name evidence="4" type="ORF">HKI87_05g38610</name>
</gene>